<keyword evidence="1" id="KW-1133">Transmembrane helix</keyword>
<dbReference type="AlphaFoldDB" id="G0UU03"/>
<dbReference type="EMBL" id="HE575322">
    <property type="protein sequence ID" value="CCC92867.1"/>
    <property type="molecule type" value="Genomic_DNA"/>
</dbReference>
<protein>
    <submittedName>
        <fullName evidence="2">Uncharacterized protein</fullName>
    </submittedName>
</protein>
<reference evidence="2" key="1">
    <citation type="journal article" date="2012" name="Proc. Natl. Acad. Sci. U.S.A.">
        <title>Antigenic diversity is generated by distinct evolutionary mechanisms in African trypanosome species.</title>
        <authorList>
            <person name="Jackson A.P."/>
            <person name="Berry A."/>
            <person name="Aslett M."/>
            <person name="Allison H.C."/>
            <person name="Burton P."/>
            <person name="Vavrova-Anderson J."/>
            <person name="Brown R."/>
            <person name="Browne H."/>
            <person name="Corton N."/>
            <person name="Hauser H."/>
            <person name="Gamble J."/>
            <person name="Gilderthorp R."/>
            <person name="Marcello L."/>
            <person name="McQuillan J."/>
            <person name="Otto T.D."/>
            <person name="Quail M.A."/>
            <person name="Sanders M.J."/>
            <person name="van Tonder A."/>
            <person name="Ginger M.L."/>
            <person name="Field M.C."/>
            <person name="Barry J.D."/>
            <person name="Hertz-Fowler C."/>
            <person name="Berriman M."/>
        </authorList>
    </citation>
    <scope>NUCLEOTIDE SEQUENCE</scope>
    <source>
        <strain evidence="2">IL3000</strain>
    </source>
</reference>
<sequence length="115" mass="13018">MLRTPVDVVCVFRHVSCICTVAYGLCAHPHAYVDLLWARCTPYGKVFDVKKICITCPLLPPCGRGLRNGGGNQRFISLFASPCFFLFGVILDLLFFPASINISLFFFFHFILFFQ</sequence>
<proteinExistence type="predicted"/>
<keyword evidence="1" id="KW-0812">Transmembrane</keyword>
<gene>
    <name evidence="2" type="ORF">TCIL3000_9_2640</name>
</gene>
<keyword evidence="1" id="KW-0472">Membrane</keyword>
<evidence type="ECO:0000313" key="2">
    <source>
        <dbReference type="EMBL" id="CCC92867.1"/>
    </source>
</evidence>
<organism evidence="2">
    <name type="scientific">Trypanosoma congolense (strain IL3000)</name>
    <dbReference type="NCBI Taxonomy" id="1068625"/>
    <lineage>
        <taxon>Eukaryota</taxon>
        <taxon>Discoba</taxon>
        <taxon>Euglenozoa</taxon>
        <taxon>Kinetoplastea</taxon>
        <taxon>Metakinetoplastina</taxon>
        <taxon>Trypanosomatida</taxon>
        <taxon>Trypanosomatidae</taxon>
        <taxon>Trypanosoma</taxon>
        <taxon>Nannomonas</taxon>
    </lineage>
</organism>
<evidence type="ECO:0000256" key="1">
    <source>
        <dbReference type="SAM" id="Phobius"/>
    </source>
</evidence>
<feature type="transmembrane region" description="Helical" evidence="1">
    <location>
        <begin position="84"/>
        <end position="114"/>
    </location>
</feature>
<accession>G0UU03</accession>
<name>G0UU03_TRYCI</name>